<protein>
    <submittedName>
        <fullName evidence="2">Uncharacterized protein</fullName>
    </submittedName>
</protein>
<gene>
    <name evidence="2" type="ORF">BJF96_g7473</name>
</gene>
<evidence type="ECO:0000313" key="2">
    <source>
        <dbReference type="EMBL" id="PNH29178.1"/>
    </source>
</evidence>
<accession>A0AA44WEP0</accession>
<comment type="caution">
    <text evidence="2">The sequence shown here is derived from an EMBL/GenBank/DDBJ whole genome shotgun (WGS) entry which is preliminary data.</text>
</comment>
<proteinExistence type="predicted"/>
<reference evidence="2 3" key="1">
    <citation type="submission" date="2017-12" db="EMBL/GenBank/DDBJ databases">
        <title>Comparative genomics yields insights into virulence evolution of Verticillium dahliae.</title>
        <authorList>
            <person name="Fan R."/>
            <person name="Armitage A.D."/>
            <person name="Cascant-Lopez E."/>
            <person name="Sobczyk M."/>
            <person name="Cockerton H.M."/>
            <person name="Harrison R.J."/>
        </authorList>
    </citation>
    <scope>NUCLEOTIDE SEQUENCE [LARGE SCALE GENOMIC DNA]</scope>
    <source>
        <strain evidence="2 3">12008</strain>
    </source>
</reference>
<dbReference type="EMBL" id="MPSH01000028">
    <property type="protein sequence ID" value="PNH29178.1"/>
    <property type="molecule type" value="Genomic_DNA"/>
</dbReference>
<feature type="region of interest" description="Disordered" evidence="1">
    <location>
        <begin position="42"/>
        <end position="65"/>
    </location>
</feature>
<evidence type="ECO:0000256" key="1">
    <source>
        <dbReference type="SAM" id="MobiDB-lite"/>
    </source>
</evidence>
<dbReference type="Proteomes" id="UP000236305">
    <property type="component" value="Unassembled WGS sequence"/>
</dbReference>
<dbReference type="AlphaFoldDB" id="A0AA44WEP0"/>
<organism evidence="2 3">
    <name type="scientific">Verticillium dahliae</name>
    <name type="common">Verticillium wilt</name>
    <dbReference type="NCBI Taxonomy" id="27337"/>
    <lineage>
        <taxon>Eukaryota</taxon>
        <taxon>Fungi</taxon>
        <taxon>Dikarya</taxon>
        <taxon>Ascomycota</taxon>
        <taxon>Pezizomycotina</taxon>
        <taxon>Sordariomycetes</taxon>
        <taxon>Hypocreomycetidae</taxon>
        <taxon>Glomerellales</taxon>
        <taxon>Plectosphaerellaceae</taxon>
        <taxon>Verticillium</taxon>
    </lineage>
</organism>
<evidence type="ECO:0000313" key="3">
    <source>
        <dbReference type="Proteomes" id="UP000236305"/>
    </source>
</evidence>
<name>A0AA44WEP0_VERDA</name>
<sequence>MLVAATAIATASSMIAASAPSFNLFAPHCGFLTSIAGPDNQPLAGRQPVKLGGPSQLKGLESEPS</sequence>